<keyword evidence="1" id="KW-0472">Membrane</keyword>
<evidence type="ECO:0008006" key="4">
    <source>
        <dbReference type="Google" id="ProtNLM"/>
    </source>
</evidence>
<proteinExistence type="predicted"/>
<sequence length="408" mass="46785">MHTKKHLSFSELRKLISSRVNKFEDTRQESKVDYCLHDCCQSAFAMMVFQDPSINAFQQRLQDIKQLNNLKTMFNVSAIPQSTQLRSAIDNIPSTEIEFAFKDFFLPLQRGKQLEQYKFINGKYLVASDGVQYFSSDKISCNCCLTKTKKDETTYYHQVVAATIICPGIKQVIPLAPEPIQNIDGNTKQDCEINAGKRIIKKINSTHPKLKIIITADSLYSKQPFIDQLKQNGMSFILVAKPTDHKLLYQWFTEFHQMGETHKLEIKDYKGQRHFYEWVNGIALNGTKDADNVNYFEYTMFKKAIKQLITTAGQLIFQSRKTILSNWLKAAGQDGRLKTKHLILLKTRDITLNTISVMGINTCRIICCFSIFLLSLRTRSWNCRILYIRNAGPSSLPGRNTGTNCAAR</sequence>
<dbReference type="EMBL" id="FR695868">
    <property type="protein sequence ID" value="CBX28178.1"/>
    <property type="molecule type" value="Genomic_DNA"/>
</dbReference>
<keyword evidence="1" id="KW-1133">Transmembrane helix</keyword>
<organism evidence="2">
    <name type="scientific">uncultured Desulfobacterium sp</name>
    <dbReference type="NCBI Taxonomy" id="201089"/>
    <lineage>
        <taxon>Bacteria</taxon>
        <taxon>Pseudomonadati</taxon>
        <taxon>Thermodesulfobacteriota</taxon>
        <taxon>Desulfobacteria</taxon>
        <taxon>Desulfobacterales</taxon>
        <taxon>Desulfobacteriaceae</taxon>
        <taxon>Desulfobacterium</taxon>
        <taxon>environmental samples</taxon>
    </lineage>
</organism>
<reference evidence="2" key="1">
    <citation type="journal article" date="2011" name="Environ. Microbiol.">
        <title>Genomic insights into the metabolic potential of the polycyclic aromatic hydrocarbon degrading sulfate-reducing Deltaproteobacterium N47.</title>
        <authorList>
            <person name="Bergmann F."/>
            <person name="Selesi D."/>
            <person name="Weinmaier T."/>
            <person name="Tischler P."/>
            <person name="Rattei T."/>
            <person name="Meckenstock R.U."/>
        </authorList>
    </citation>
    <scope>NUCLEOTIDE SEQUENCE</scope>
</reference>
<evidence type="ECO:0000313" key="3">
    <source>
        <dbReference type="EMBL" id="CBX28178.1"/>
    </source>
</evidence>
<keyword evidence="1" id="KW-0812">Transmembrane</keyword>
<evidence type="ECO:0000313" key="2">
    <source>
        <dbReference type="EMBL" id="CBX27271.1"/>
    </source>
</evidence>
<dbReference type="AlphaFoldDB" id="E1Y9M7"/>
<gene>
    <name evidence="3" type="ORF">N47_G35020</name>
    <name evidence="2" type="ORF">N47_I06910</name>
</gene>
<feature type="transmembrane region" description="Helical" evidence="1">
    <location>
        <begin position="355"/>
        <end position="376"/>
    </location>
</feature>
<dbReference type="EMBL" id="FR695865">
    <property type="protein sequence ID" value="CBX27271.1"/>
    <property type="molecule type" value="Genomic_DNA"/>
</dbReference>
<protein>
    <recommendedName>
        <fullName evidence="4">Transposase IS4-like domain-containing protein</fullName>
    </recommendedName>
</protein>
<evidence type="ECO:0000256" key="1">
    <source>
        <dbReference type="SAM" id="Phobius"/>
    </source>
</evidence>
<name>E1Y9M7_9BACT</name>
<accession>E1Y9M7</accession>